<keyword evidence="2" id="KW-0489">Methyltransferase</keyword>
<sequence>MTDLDNQTSYWDAVATTKRFTHPLHAPWTATVRRDAAILDYGCGYGRTMADLAELGFTDLTGVDSSAGMIGAARTQHPTMRFEVVDAPPALPFADASFDLAVLFAVLTCIPGDTAQRRLIDELGRTLKPGGLLYVSDLLLGDDARSRERYDRFAAAHGAYGVFETSDGAVCRHHRAEHFATLLDAFEVQDSRRIGVATMNGNAAAGIQVLVRKLAAG</sequence>
<dbReference type="CDD" id="cd02440">
    <property type="entry name" value="AdoMet_MTases"/>
    <property type="match status" value="1"/>
</dbReference>
<dbReference type="InterPro" id="IPR041698">
    <property type="entry name" value="Methyltransf_25"/>
</dbReference>
<organism evidence="2 3">
    <name type="scientific">Catenulispora pinistramenti</name>
    <dbReference type="NCBI Taxonomy" id="2705254"/>
    <lineage>
        <taxon>Bacteria</taxon>
        <taxon>Bacillati</taxon>
        <taxon>Actinomycetota</taxon>
        <taxon>Actinomycetes</taxon>
        <taxon>Catenulisporales</taxon>
        <taxon>Catenulisporaceae</taxon>
        <taxon>Catenulispora</taxon>
    </lineage>
</organism>
<dbReference type="PANTHER" id="PTHR43464">
    <property type="entry name" value="METHYLTRANSFERASE"/>
    <property type="match status" value="1"/>
</dbReference>
<reference evidence="2 3" key="1">
    <citation type="submission" date="2020-02" db="EMBL/GenBank/DDBJ databases">
        <title>Acidophilic actinobacteria isolated from forest soil.</title>
        <authorList>
            <person name="Golinska P."/>
        </authorList>
    </citation>
    <scope>NUCLEOTIDE SEQUENCE [LARGE SCALE GENOMIC DNA]</scope>
    <source>
        <strain evidence="2 3">NL8</strain>
    </source>
</reference>
<dbReference type="SUPFAM" id="SSF53335">
    <property type="entry name" value="S-adenosyl-L-methionine-dependent methyltransferases"/>
    <property type="match status" value="1"/>
</dbReference>
<protein>
    <submittedName>
        <fullName evidence="2">Class I SAM-dependent methyltransferase</fullName>
    </submittedName>
</protein>
<keyword evidence="2" id="KW-0808">Transferase</keyword>
<dbReference type="RefSeq" id="WP_212021307.1">
    <property type="nucleotide sequence ID" value="NZ_JAAFYZ010000323.1"/>
</dbReference>
<comment type="caution">
    <text evidence="2">The sequence shown here is derived from an EMBL/GenBank/DDBJ whole genome shotgun (WGS) entry which is preliminary data.</text>
</comment>
<dbReference type="InterPro" id="IPR029063">
    <property type="entry name" value="SAM-dependent_MTases_sf"/>
</dbReference>
<dbReference type="Gene3D" id="3.40.50.150">
    <property type="entry name" value="Vaccinia Virus protein VP39"/>
    <property type="match status" value="1"/>
</dbReference>
<evidence type="ECO:0000259" key="1">
    <source>
        <dbReference type="Pfam" id="PF13649"/>
    </source>
</evidence>
<dbReference type="Pfam" id="PF13649">
    <property type="entry name" value="Methyltransf_25"/>
    <property type="match status" value="1"/>
</dbReference>
<dbReference type="EMBL" id="JAAFYZ010000323">
    <property type="protein sequence ID" value="MBS2554121.1"/>
    <property type="molecule type" value="Genomic_DNA"/>
</dbReference>
<dbReference type="Proteomes" id="UP000730482">
    <property type="component" value="Unassembled WGS sequence"/>
</dbReference>
<evidence type="ECO:0000313" key="2">
    <source>
        <dbReference type="EMBL" id="MBS2554121.1"/>
    </source>
</evidence>
<feature type="domain" description="Methyltransferase" evidence="1">
    <location>
        <begin position="38"/>
        <end position="131"/>
    </location>
</feature>
<dbReference type="GO" id="GO:0008168">
    <property type="term" value="F:methyltransferase activity"/>
    <property type="evidence" value="ECO:0007669"/>
    <property type="project" value="UniProtKB-KW"/>
</dbReference>
<dbReference type="GO" id="GO:0032259">
    <property type="term" value="P:methylation"/>
    <property type="evidence" value="ECO:0007669"/>
    <property type="project" value="UniProtKB-KW"/>
</dbReference>
<gene>
    <name evidence="2" type="ORF">KGQ19_45435</name>
</gene>
<accession>A0ABS5L723</accession>
<name>A0ABS5L723_9ACTN</name>
<keyword evidence="3" id="KW-1185">Reference proteome</keyword>
<evidence type="ECO:0000313" key="3">
    <source>
        <dbReference type="Proteomes" id="UP000730482"/>
    </source>
</evidence>
<proteinExistence type="predicted"/>